<reference evidence="1 2" key="1">
    <citation type="journal article" date="2020" name="Cell">
        <title>Large-Scale Comparative Analyses of Tick Genomes Elucidate Their Genetic Diversity and Vector Capacities.</title>
        <authorList>
            <consortium name="Tick Genome and Microbiome Consortium (TIGMIC)"/>
            <person name="Jia N."/>
            <person name="Wang J."/>
            <person name="Shi W."/>
            <person name="Du L."/>
            <person name="Sun Y."/>
            <person name="Zhan W."/>
            <person name="Jiang J.F."/>
            <person name="Wang Q."/>
            <person name="Zhang B."/>
            <person name="Ji P."/>
            <person name="Bell-Sakyi L."/>
            <person name="Cui X.M."/>
            <person name="Yuan T.T."/>
            <person name="Jiang B.G."/>
            <person name="Yang W.F."/>
            <person name="Lam T.T."/>
            <person name="Chang Q.C."/>
            <person name="Ding S.J."/>
            <person name="Wang X.J."/>
            <person name="Zhu J.G."/>
            <person name="Ruan X.D."/>
            <person name="Zhao L."/>
            <person name="Wei J.T."/>
            <person name="Ye R.Z."/>
            <person name="Que T.C."/>
            <person name="Du C.H."/>
            <person name="Zhou Y.H."/>
            <person name="Cheng J.X."/>
            <person name="Dai P.F."/>
            <person name="Guo W.B."/>
            <person name="Han X.H."/>
            <person name="Huang E.J."/>
            <person name="Li L.F."/>
            <person name="Wei W."/>
            <person name="Gao Y.C."/>
            <person name="Liu J.Z."/>
            <person name="Shao H.Z."/>
            <person name="Wang X."/>
            <person name="Wang C.C."/>
            <person name="Yang T.C."/>
            <person name="Huo Q.B."/>
            <person name="Li W."/>
            <person name="Chen H.Y."/>
            <person name="Chen S.E."/>
            <person name="Zhou L.G."/>
            <person name="Ni X.B."/>
            <person name="Tian J.H."/>
            <person name="Sheng Y."/>
            <person name="Liu T."/>
            <person name="Pan Y.S."/>
            <person name="Xia L.Y."/>
            <person name="Li J."/>
            <person name="Zhao F."/>
            <person name="Cao W.C."/>
        </authorList>
    </citation>
    <scope>NUCLEOTIDE SEQUENCE [LARGE SCALE GENOMIC DNA]</scope>
    <source>
        <strain evidence="1">Iper-2018</strain>
    </source>
</reference>
<evidence type="ECO:0000313" key="2">
    <source>
        <dbReference type="Proteomes" id="UP000805193"/>
    </source>
</evidence>
<name>A0AC60PQP6_IXOPE</name>
<gene>
    <name evidence="1" type="ORF">HPB47_000943</name>
</gene>
<comment type="caution">
    <text evidence="1">The sequence shown here is derived from an EMBL/GenBank/DDBJ whole genome shotgun (WGS) entry which is preliminary data.</text>
</comment>
<organism evidence="1 2">
    <name type="scientific">Ixodes persulcatus</name>
    <name type="common">Taiga tick</name>
    <dbReference type="NCBI Taxonomy" id="34615"/>
    <lineage>
        <taxon>Eukaryota</taxon>
        <taxon>Metazoa</taxon>
        <taxon>Ecdysozoa</taxon>
        <taxon>Arthropoda</taxon>
        <taxon>Chelicerata</taxon>
        <taxon>Arachnida</taxon>
        <taxon>Acari</taxon>
        <taxon>Parasitiformes</taxon>
        <taxon>Ixodida</taxon>
        <taxon>Ixodoidea</taxon>
        <taxon>Ixodidae</taxon>
        <taxon>Ixodinae</taxon>
        <taxon>Ixodes</taxon>
    </lineage>
</organism>
<keyword evidence="2" id="KW-1185">Reference proteome</keyword>
<protein>
    <submittedName>
        <fullName evidence="1">Uncharacterized protein</fullName>
    </submittedName>
</protein>
<dbReference type="EMBL" id="JABSTQ010010120">
    <property type="protein sequence ID" value="KAG0423290.1"/>
    <property type="molecule type" value="Genomic_DNA"/>
</dbReference>
<proteinExistence type="predicted"/>
<sequence length="203" mass="22110">MPRRRRRRRRRRSSSSAARVRLRGRRRGTRAAASTTENTTTHTHTRIFAVQVLHSARSLAGCSLKCPVGRPGPSALPSPPDAPKLGSSAGDRGAASAAQRGAQWQHRSARRGTREDAPEVSPPSLQTPPRGFRREVANSAFLLPPSNACCCHPRGDPHNSPLEHRCHACRHPAFATTASRALDARGGDPPLTINRRRGGKKKR</sequence>
<evidence type="ECO:0000313" key="1">
    <source>
        <dbReference type="EMBL" id="KAG0423290.1"/>
    </source>
</evidence>
<accession>A0AC60PQP6</accession>
<dbReference type="Proteomes" id="UP000805193">
    <property type="component" value="Unassembled WGS sequence"/>
</dbReference>